<dbReference type="AlphaFoldDB" id="A0A0N8CZW2"/>
<protein>
    <submittedName>
        <fullName evidence="1">Uncharacterized protein</fullName>
    </submittedName>
</protein>
<name>A0A0N8CZW2_9CRUS</name>
<reference evidence="1" key="2">
    <citation type="submission" date="2015-10" db="EMBL/GenBank/DDBJ databases">
        <authorList>
            <person name="Gilbert D.G."/>
        </authorList>
    </citation>
    <scope>NUCLEOTIDE SEQUENCE</scope>
</reference>
<reference evidence="1" key="1">
    <citation type="submission" date="2015-10" db="EMBL/GenBank/DDBJ databases">
        <title>Daphnia magna gene sets from two clonal populations assembled and annotated with EvidentialGene.</title>
        <authorList>
            <person name="Gilbert D."/>
            <person name="Podicheti R."/>
            <person name="Orsini L."/>
            <person name="Colbourne J."/>
            <person name="Pfrender M."/>
        </authorList>
    </citation>
    <scope>NUCLEOTIDE SEQUENCE</scope>
</reference>
<organism evidence="1">
    <name type="scientific">Daphnia magna</name>
    <dbReference type="NCBI Taxonomy" id="35525"/>
    <lineage>
        <taxon>Eukaryota</taxon>
        <taxon>Metazoa</taxon>
        <taxon>Ecdysozoa</taxon>
        <taxon>Arthropoda</taxon>
        <taxon>Crustacea</taxon>
        <taxon>Branchiopoda</taxon>
        <taxon>Diplostraca</taxon>
        <taxon>Cladocera</taxon>
        <taxon>Anomopoda</taxon>
        <taxon>Daphniidae</taxon>
        <taxon>Daphnia</taxon>
    </lineage>
</organism>
<proteinExistence type="predicted"/>
<evidence type="ECO:0000313" key="1">
    <source>
        <dbReference type="EMBL" id="JAI77258.1"/>
    </source>
</evidence>
<accession>A0A0N8CZW2</accession>
<sequence>MKLYSIENLSLFLNFGKKAGFLFVFLFYGVVQLANRWRSLQTLCRASIFNNAFSGSGYGIICHRNCVRLSDFMCDKRGLAARSLAGLLLNVSAEYSWRLVIISEGGKPLQPSSYSDSSGIADG</sequence>
<dbReference type="EMBL" id="GDIP01246143">
    <property type="protein sequence ID" value="JAI77258.1"/>
    <property type="molecule type" value="Transcribed_RNA"/>
</dbReference>